<dbReference type="AlphaFoldDB" id="A0AAV1FPW7"/>
<accession>A0AAV1FPW7</accession>
<dbReference type="Proteomes" id="UP001178508">
    <property type="component" value="Chromosome 9"/>
</dbReference>
<keyword evidence="4" id="KW-1185">Reference proteome</keyword>
<name>A0AAV1FPW7_XYRNO</name>
<dbReference type="EMBL" id="OY660872">
    <property type="protein sequence ID" value="CAJ1063213.1"/>
    <property type="molecule type" value="Genomic_DNA"/>
</dbReference>
<feature type="signal peptide" evidence="2">
    <location>
        <begin position="1"/>
        <end position="22"/>
    </location>
</feature>
<organism evidence="3 4">
    <name type="scientific">Xyrichtys novacula</name>
    <name type="common">Pearly razorfish</name>
    <name type="synonym">Hemipteronotus novacula</name>
    <dbReference type="NCBI Taxonomy" id="13765"/>
    <lineage>
        <taxon>Eukaryota</taxon>
        <taxon>Metazoa</taxon>
        <taxon>Chordata</taxon>
        <taxon>Craniata</taxon>
        <taxon>Vertebrata</taxon>
        <taxon>Euteleostomi</taxon>
        <taxon>Actinopterygii</taxon>
        <taxon>Neopterygii</taxon>
        <taxon>Teleostei</taxon>
        <taxon>Neoteleostei</taxon>
        <taxon>Acanthomorphata</taxon>
        <taxon>Eupercaria</taxon>
        <taxon>Labriformes</taxon>
        <taxon>Labridae</taxon>
        <taxon>Xyrichtys</taxon>
    </lineage>
</organism>
<feature type="region of interest" description="Disordered" evidence="1">
    <location>
        <begin position="40"/>
        <end position="78"/>
    </location>
</feature>
<reference evidence="3" key="1">
    <citation type="submission" date="2023-08" db="EMBL/GenBank/DDBJ databases">
        <authorList>
            <person name="Alioto T."/>
            <person name="Alioto T."/>
            <person name="Gomez Garrido J."/>
        </authorList>
    </citation>
    <scope>NUCLEOTIDE SEQUENCE</scope>
</reference>
<gene>
    <name evidence="3" type="ORF">XNOV1_A039372</name>
</gene>
<evidence type="ECO:0000313" key="3">
    <source>
        <dbReference type="EMBL" id="CAJ1063213.1"/>
    </source>
</evidence>
<protein>
    <submittedName>
        <fullName evidence="3">Uncharacterized protein</fullName>
    </submittedName>
</protein>
<evidence type="ECO:0000256" key="1">
    <source>
        <dbReference type="SAM" id="MobiDB-lite"/>
    </source>
</evidence>
<sequence length="78" mass="9050">MGSAMLVLSGLLMMMMMRMMRSEGPMEDNIYVVMHGNHGNKKNMEEKKQEKEEESPYVTYMGAPITEQRPTEEEDVYV</sequence>
<keyword evidence="2" id="KW-0732">Signal</keyword>
<evidence type="ECO:0000256" key="2">
    <source>
        <dbReference type="SAM" id="SignalP"/>
    </source>
</evidence>
<evidence type="ECO:0000313" key="4">
    <source>
        <dbReference type="Proteomes" id="UP001178508"/>
    </source>
</evidence>
<feature type="compositionally biased region" description="Basic and acidic residues" evidence="1">
    <location>
        <begin position="42"/>
        <end position="51"/>
    </location>
</feature>
<proteinExistence type="predicted"/>
<feature type="chain" id="PRO_5043920196" evidence="2">
    <location>
        <begin position="23"/>
        <end position="78"/>
    </location>
</feature>